<dbReference type="CDD" id="cd07199">
    <property type="entry name" value="Pat17_PNPLA8_PNPLA9_like"/>
    <property type="match status" value="1"/>
</dbReference>
<evidence type="ECO:0000256" key="4">
    <source>
        <dbReference type="ARBA" id="ARBA00022833"/>
    </source>
</evidence>
<proteinExistence type="predicted"/>
<dbReference type="AlphaFoldDB" id="A0A2B7W9L8"/>
<dbReference type="OrthoDB" id="4187712at2759"/>
<evidence type="ECO:0000259" key="8">
    <source>
        <dbReference type="PROSITE" id="PS51635"/>
    </source>
</evidence>
<evidence type="ECO:0000256" key="3">
    <source>
        <dbReference type="ARBA" id="ARBA00022801"/>
    </source>
</evidence>
<keyword evidence="4" id="KW-0862">Zinc</keyword>
<organism evidence="9 10">
    <name type="scientific">Polytolypa hystricis (strain UAMH7299)</name>
    <dbReference type="NCBI Taxonomy" id="1447883"/>
    <lineage>
        <taxon>Eukaryota</taxon>
        <taxon>Fungi</taxon>
        <taxon>Dikarya</taxon>
        <taxon>Ascomycota</taxon>
        <taxon>Pezizomycotina</taxon>
        <taxon>Eurotiomycetes</taxon>
        <taxon>Eurotiomycetidae</taxon>
        <taxon>Onygenales</taxon>
        <taxon>Onygenales incertae sedis</taxon>
        <taxon>Polytolypa</taxon>
    </lineage>
</organism>
<dbReference type="GO" id="GO:0047499">
    <property type="term" value="F:calcium-independent phospholipase A2 activity"/>
    <property type="evidence" value="ECO:0007669"/>
    <property type="project" value="TreeGrafter"/>
</dbReference>
<dbReference type="Proteomes" id="UP000224634">
    <property type="component" value="Unassembled WGS sequence"/>
</dbReference>
<dbReference type="Pfam" id="PF01734">
    <property type="entry name" value="Patatin"/>
    <property type="match status" value="1"/>
</dbReference>
<name>A0A2B7W9L8_POLH7</name>
<evidence type="ECO:0000313" key="9">
    <source>
        <dbReference type="EMBL" id="PGG96243.1"/>
    </source>
</evidence>
<gene>
    <name evidence="9" type="ORF">AJ80_09857</name>
</gene>
<evidence type="ECO:0000313" key="10">
    <source>
        <dbReference type="Proteomes" id="UP000224634"/>
    </source>
</evidence>
<dbReference type="PROSITE" id="PS00518">
    <property type="entry name" value="ZF_RING_1"/>
    <property type="match status" value="1"/>
</dbReference>
<keyword evidence="2" id="KW-0863">Zinc-finger</keyword>
<dbReference type="PANTHER" id="PTHR24185">
    <property type="entry name" value="CALCIUM-INDEPENDENT PHOSPHOLIPASE A2-GAMMA"/>
    <property type="match status" value="1"/>
</dbReference>
<dbReference type="GO" id="GO:0019369">
    <property type="term" value="P:arachidonate metabolic process"/>
    <property type="evidence" value="ECO:0007669"/>
    <property type="project" value="TreeGrafter"/>
</dbReference>
<dbReference type="SUPFAM" id="SSF52151">
    <property type="entry name" value="FabD/lysophospholipase-like"/>
    <property type="match status" value="1"/>
</dbReference>
<dbReference type="EMBL" id="PDNA01000371">
    <property type="protein sequence ID" value="PGG96243.1"/>
    <property type="molecule type" value="Genomic_DNA"/>
</dbReference>
<dbReference type="InterPro" id="IPR016035">
    <property type="entry name" value="Acyl_Trfase/lysoPLipase"/>
</dbReference>
<evidence type="ECO:0000256" key="2">
    <source>
        <dbReference type="ARBA" id="ARBA00022771"/>
    </source>
</evidence>
<keyword evidence="5 7" id="KW-0442">Lipid degradation</keyword>
<dbReference type="PANTHER" id="PTHR24185:SF1">
    <property type="entry name" value="CALCIUM-INDEPENDENT PHOSPHOLIPASE A2-GAMMA"/>
    <property type="match status" value="1"/>
</dbReference>
<dbReference type="GO" id="GO:0008270">
    <property type="term" value="F:zinc ion binding"/>
    <property type="evidence" value="ECO:0007669"/>
    <property type="project" value="UniProtKB-KW"/>
</dbReference>
<evidence type="ECO:0000256" key="6">
    <source>
        <dbReference type="ARBA" id="ARBA00023098"/>
    </source>
</evidence>
<dbReference type="GO" id="GO:0016042">
    <property type="term" value="P:lipid catabolic process"/>
    <property type="evidence" value="ECO:0007669"/>
    <property type="project" value="UniProtKB-UniRule"/>
</dbReference>
<dbReference type="GO" id="GO:0016020">
    <property type="term" value="C:membrane"/>
    <property type="evidence" value="ECO:0007669"/>
    <property type="project" value="TreeGrafter"/>
</dbReference>
<dbReference type="InterPro" id="IPR002641">
    <property type="entry name" value="PNPLA_dom"/>
</dbReference>
<reference evidence="9 10" key="1">
    <citation type="submission" date="2017-10" db="EMBL/GenBank/DDBJ databases">
        <title>Comparative genomics in systemic dimorphic fungi from Ajellomycetaceae.</title>
        <authorList>
            <person name="Munoz J.F."/>
            <person name="Mcewen J.G."/>
            <person name="Clay O.K."/>
            <person name="Cuomo C.A."/>
        </authorList>
    </citation>
    <scope>NUCLEOTIDE SEQUENCE [LARGE SCALE GENOMIC DNA]</scope>
    <source>
        <strain evidence="9 10">UAMH7299</strain>
    </source>
</reference>
<keyword evidence="3 7" id="KW-0378">Hydrolase</keyword>
<keyword evidence="10" id="KW-1185">Reference proteome</keyword>
<feature type="short sequence motif" description="GXSXG" evidence="7">
    <location>
        <begin position="516"/>
        <end position="520"/>
    </location>
</feature>
<sequence length="956" mass="107228">MSAFLSPCEHVTWVRHREGNLEDTGRLTRLVREMTHPAQQYPRLVQFIGASCKASALRALFPHNRRRRKPGAIDLHLETTSINSASPLLFGDSNPFFQESWDNAQYRCHESSSYNTSWPSGLVQSPFDLVHARLLFLFSNVICVFADDFLSLYAVATCIQSWIRAGNASSLPSTVRPALLVVTSGRGPVHDLCAEDFRSKLLATGEDVLSHTFRSINLFCLAGDYLSPSARYLRLKEEILLRAQEVQDTRQQDGFCFSAIHLEAFFQHAVRHTALTIVERFDFIAASRLENHLHDDFKEILKAFFELCARHHPPYDAIASFAASSILMDAYPPRTHCFPSQSVFRALYHGICMEALEASYRKNLALDLCHRIEIYLEEFLLEMKLKGVSSATCHLKNIRSQYPLWSLVKTNVVCLLCLRHPPERVQSCGHSICDICVRRFGCVAPHTESEYHVSECVFCLAQESLIVDLKPKTAGLRVLTIDGGGVRGVIPLEYLICLENYIVGCPLHKMIDFAAGSSSGGLIIASLFLLNQSATECSRTFMALAKQSFGDTSGHIWDRLKAVTRYIITDAMYNEGGLEKSLQTEFTMTKRLFDHVKLSGTRIALTAISGAGSPVIMANYNGCVPLKPVAGYALVRPSDINKEPLLWEAGRATSAAPIFFREAELAAGSFADGGLGFPNPLEVAEWEWSRIWPDIKEADIVLPLGTGVVPTEISQSGRRSVKHLWQSFMSFLDGEFGWRRRGNTLTEAERDDYFRFNPVLPRASRLDSVKDITSLQQCVHLQLGDQQRLKTAAFYLLVSSFYFALDTMPQYINGVYRCQGSIRCRMDCRLVICALTKLEMTPAEYVTPSSVITCGNFYNDICQTCYRYQKTIRFDVPSQNEAVVLSLRAQNGTTRKISGFPQTMAWFTRVQGLNSPFGTPDHDEPGALQCRACTAGLVSKRKPEFSTFNPPKRRCI</sequence>
<protein>
    <recommendedName>
        <fullName evidence="8">PNPLA domain-containing protein</fullName>
    </recommendedName>
</protein>
<dbReference type="Gene3D" id="3.40.1090.10">
    <property type="entry name" value="Cytosolic phospholipase A2 catalytic domain"/>
    <property type="match status" value="1"/>
</dbReference>
<dbReference type="GO" id="GO:0046486">
    <property type="term" value="P:glycerolipid metabolic process"/>
    <property type="evidence" value="ECO:0007669"/>
    <property type="project" value="UniProtKB-ARBA"/>
</dbReference>
<feature type="active site" description="Proton acceptor" evidence="7">
    <location>
        <position position="672"/>
    </location>
</feature>
<keyword evidence="1" id="KW-0479">Metal-binding</keyword>
<feature type="short sequence motif" description="DGA/G" evidence="7">
    <location>
        <begin position="672"/>
        <end position="674"/>
    </location>
</feature>
<dbReference type="STRING" id="1447883.A0A2B7W9L8"/>
<evidence type="ECO:0000256" key="7">
    <source>
        <dbReference type="PROSITE-ProRule" id="PRU01161"/>
    </source>
</evidence>
<dbReference type="PROSITE" id="PS51635">
    <property type="entry name" value="PNPLA"/>
    <property type="match status" value="1"/>
</dbReference>
<keyword evidence="6 7" id="KW-0443">Lipid metabolism</keyword>
<feature type="active site" description="Nucleophile" evidence="7">
    <location>
        <position position="518"/>
    </location>
</feature>
<feature type="domain" description="PNPLA" evidence="8">
    <location>
        <begin position="479"/>
        <end position="685"/>
    </location>
</feature>
<feature type="short sequence motif" description="GXGXXG" evidence="7">
    <location>
        <begin position="483"/>
        <end position="488"/>
    </location>
</feature>
<evidence type="ECO:0000256" key="5">
    <source>
        <dbReference type="ARBA" id="ARBA00022963"/>
    </source>
</evidence>
<accession>A0A2B7W9L8</accession>
<dbReference type="InterPro" id="IPR017907">
    <property type="entry name" value="Znf_RING_CS"/>
</dbReference>
<comment type="caution">
    <text evidence="9">The sequence shown here is derived from an EMBL/GenBank/DDBJ whole genome shotgun (WGS) entry which is preliminary data.</text>
</comment>
<evidence type="ECO:0000256" key="1">
    <source>
        <dbReference type="ARBA" id="ARBA00022723"/>
    </source>
</evidence>